<dbReference type="Gene3D" id="3.40.50.720">
    <property type="entry name" value="NAD(P)-binding Rossmann-like Domain"/>
    <property type="match status" value="1"/>
</dbReference>
<dbReference type="KEGG" id="orz:FNH13_15770"/>
<dbReference type="Pfam" id="PF07991">
    <property type="entry name" value="KARI_N"/>
    <property type="match status" value="1"/>
</dbReference>
<dbReference type="Proteomes" id="UP000315395">
    <property type="component" value="Chromosome"/>
</dbReference>
<evidence type="ECO:0000313" key="2">
    <source>
        <dbReference type="EMBL" id="QDO89609.1"/>
    </source>
</evidence>
<sequence>MRTAGRLPPLARTRGTVVSRQAQRLDPNSADLTLLQDRQVAVLGFGPVGSGHALNLRDSGVDVRVGVPADSRAAARAEIEGILVVEAADAVRQADIVVLPADEALDVATVAPLLGALEPGDLVLVTGPELVRDGLTVPEGVDLVLLQGIGGAHRLRDEYLDGRGVPALVAVETDASGFAWPVLTAYSQAVGALRSGALVTSVTELAAATTYAESSVHEPVQALVREGFDALIVQGVSEEVAYLVTLHELRARVDTALVAGFGPTQVSDRQAAALPSRRAAAAVAHPIEAVGRRVRALMSWIR</sequence>
<evidence type="ECO:0000313" key="3">
    <source>
        <dbReference type="Proteomes" id="UP000315395"/>
    </source>
</evidence>
<dbReference type="PANTHER" id="PTHR21371:SF1">
    <property type="entry name" value="KETOL-ACID REDUCTOISOMERASE, MITOCHONDRIAL"/>
    <property type="match status" value="1"/>
</dbReference>
<dbReference type="PANTHER" id="PTHR21371">
    <property type="entry name" value="KETOL-ACID REDUCTOISOMERASE, MITOCHONDRIAL"/>
    <property type="match status" value="1"/>
</dbReference>
<feature type="domain" description="KARI N-terminal Rossmann" evidence="1">
    <location>
        <begin position="20"/>
        <end position="200"/>
    </location>
</feature>
<evidence type="ECO:0000259" key="1">
    <source>
        <dbReference type="PROSITE" id="PS51850"/>
    </source>
</evidence>
<dbReference type="GO" id="GO:0005829">
    <property type="term" value="C:cytosol"/>
    <property type="evidence" value="ECO:0007669"/>
    <property type="project" value="TreeGrafter"/>
</dbReference>
<protein>
    <recommendedName>
        <fullName evidence="1">KARI N-terminal Rossmann domain-containing protein</fullName>
    </recommendedName>
</protein>
<dbReference type="InterPro" id="IPR013116">
    <property type="entry name" value="KARI_N"/>
</dbReference>
<dbReference type="AlphaFoldDB" id="A0A516GDL3"/>
<dbReference type="PROSITE" id="PS51850">
    <property type="entry name" value="KARI_N"/>
    <property type="match status" value="1"/>
</dbReference>
<proteinExistence type="predicted"/>
<dbReference type="InterPro" id="IPR008927">
    <property type="entry name" value="6-PGluconate_DH-like_C_sf"/>
</dbReference>
<accession>A0A516GDL3</accession>
<dbReference type="GO" id="GO:0004455">
    <property type="term" value="F:ketol-acid reductoisomerase activity"/>
    <property type="evidence" value="ECO:0007669"/>
    <property type="project" value="TreeGrafter"/>
</dbReference>
<dbReference type="SUPFAM" id="SSF51735">
    <property type="entry name" value="NAD(P)-binding Rossmann-fold domains"/>
    <property type="match status" value="1"/>
</dbReference>
<reference evidence="2 3" key="1">
    <citation type="submission" date="2019-07" db="EMBL/GenBank/DDBJ databases">
        <title>complete genome sequencing of Ornithinimicrobium sp. H23M54.</title>
        <authorList>
            <person name="Bae J.-W."/>
            <person name="Lee S.-Y."/>
        </authorList>
    </citation>
    <scope>NUCLEOTIDE SEQUENCE [LARGE SCALE GENOMIC DNA]</scope>
    <source>
        <strain evidence="2 3">H23M54</strain>
    </source>
</reference>
<dbReference type="InterPro" id="IPR013023">
    <property type="entry name" value="KARI"/>
</dbReference>
<dbReference type="OrthoDB" id="9804088at2"/>
<keyword evidence="3" id="KW-1185">Reference proteome</keyword>
<dbReference type="InterPro" id="IPR036291">
    <property type="entry name" value="NAD(P)-bd_dom_sf"/>
</dbReference>
<dbReference type="GO" id="GO:0009097">
    <property type="term" value="P:isoleucine biosynthetic process"/>
    <property type="evidence" value="ECO:0007669"/>
    <property type="project" value="TreeGrafter"/>
</dbReference>
<organism evidence="2 3">
    <name type="scientific">Ornithinimicrobium ciconiae</name>
    <dbReference type="NCBI Taxonomy" id="2594265"/>
    <lineage>
        <taxon>Bacteria</taxon>
        <taxon>Bacillati</taxon>
        <taxon>Actinomycetota</taxon>
        <taxon>Actinomycetes</taxon>
        <taxon>Micrococcales</taxon>
        <taxon>Ornithinimicrobiaceae</taxon>
        <taxon>Ornithinimicrobium</taxon>
    </lineage>
</organism>
<name>A0A516GDL3_9MICO</name>
<gene>
    <name evidence="2" type="ORF">FNH13_15770</name>
</gene>
<dbReference type="SUPFAM" id="SSF48179">
    <property type="entry name" value="6-phosphogluconate dehydrogenase C-terminal domain-like"/>
    <property type="match status" value="1"/>
</dbReference>
<dbReference type="GO" id="GO:0009099">
    <property type="term" value="P:L-valine biosynthetic process"/>
    <property type="evidence" value="ECO:0007669"/>
    <property type="project" value="TreeGrafter"/>
</dbReference>
<dbReference type="EMBL" id="CP041616">
    <property type="protein sequence ID" value="QDO89609.1"/>
    <property type="molecule type" value="Genomic_DNA"/>
</dbReference>